<dbReference type="Gene3D" id="3.30.560.10">
    <property type="entry name" value="Glucose Oxidase, domain 3"/>
    <property type="match status" value="1"/>
</dbReference>
<comment type="cofactor">
    <cofactor evidence="2">
        <name>FAD</name>
        <dbReference type="ChEBI" id="CHEBI:57692"/>
    </cofactor>
</comment>
<dbReference type="InterPro" id="IPR012132">
    <property type="entry name" value="GMC_OxRdtase"/>
</dbReference>
<evidence type="ECO:0000256" key="2">
    <source>
        <dbReference type="PIRSR" id="PIRSR000137-2"/>
    </source>
</evidence>
<dbReference type="SUPFAM" id="SSF51905">
    <property type="entry name" value="FAD/NAD(P)-binding domain"/>
    <property type="match status" value="1"/>
</dbReference>
<dbReference type="Gene3D" id="3.50.50.60">
    <property type="entry name" value="FAD/NAD(P)-binding domain"/>
    <property type="match status" value="1"/>
</dbReference>
<accession>A0A0N1P4C6</accession>
<sequence>MSHDIIIVGGGVAGCALAARLSEADSLQVLLIEAGSDHNKDPRVKTPMLFRQSFSDRNIDWDHHAIPQEEIHGKQTVHPRGKGLGGSSLINYMSLHHPTRSVYDAWASAGNPGWGWDDMLPYIRKFHTYVEPSDEVRNALKLDNIDKNAQGKDGPVQLTHATEVNPLDKVWLETFENIGHAMTMDPLSGEPTGAYNVLATAAANKERSHAAAAYLDSARNRSNLTVVCNAQVTKLIFSGNRATGVIYTQDGSENSVSASKEVILCCGAFESPALLERSGIGRSDVLQRLGVAPALINENVGESLQDHLFTACSLEIDPKFVTFDQFRDIDNVKRALEAYQNNHTGPFAGTFRNMAHLPLLSSADDFDIDGILSSYKGPRTPAFNLAEDHVRTLLKQNRNASATFILVPAQVHMQHTDSLANIIAPTDPGSYVSPHVAISHPLSRGSVHARSTDVGDIIIDPRYYTHPLDVALAARHVKFIDTLINTEPLKSVIVPDGRRIPEWASFDTLDDTEKLLRYSNASFYHPVGTCSMLPREKGGVVDSRLRVYGIEGLRICDASVFPLIPRSSLMSSVYTAAEKAADMIKEDLGVRG</sequence>
<dbReference type="OrthoDB" id="4106705at2759"/>
<dbReference type="STRING" id="1664694.A0A0N1P4C6"/>
<feature type="domain" description="Glucose-methanol-choline oxidoreductase N-terminal" evidence="3">
    <location>
        <begin position="267"/>
        <end position="281"/>
    </location>
</feature>
<keyword evidence="5" id="KW-1185">Reference proteome</keyword>
<gene>
    <name evidence="4" type="ORF">AB675_318</name>
</gene>
<dbReference type="GeneID" id="28735088"/>
<comment type="caution">
    <text evidence="4">The sequence shown here is derived from an EMBL/GenBank/DDBJ whole genome shotgun (WGS) entry which is preliminary data.</text>
</comment>
<dbReference type="PROSITE" id="PS00624">
    <property type="entry name" value="GMC_OXRED_2"/>
    <property type="match status" value="1"/>
</dbReference>
<organism evidence="4 5">
    <name type="scientific">Cyphellophora attinorum</name>
    <dbReference type="NCBI Taxonomy" id="1664694"/>
    <lineage>
        <taxon>Eukaryota</taxon>
        <taxon>Fungi</taxon>
        <taxon>Dikarya</taxon>
        <taxon>Ascomycota</taxon>
        <taxon>Pezizomycotina</taxon>
        <taxon>Eurotiomycetes</taxon>
        <taxon>Chaetothyriomycetidae</taxon>
        <taxon>Chaetothyriales</taxon>
        <taxon>Cyphellophoraceae</taxon>
        <taxon>Cyphellophora</taxon>
    </lineage>
</organism>
<keyword evidence="2" id="KW-0285">Flavoprotein</keyword>
<protein>
    <submittedName>
        <fullName evidence="4">L-sorbose 1-dehydrogenase</fullName>
    </submittedName>
</protein>
<evidence type="ECO:0000259" key="3">
    <source>
        <dbReference type="PROSITE" id="PS00624"/>
    </source>
</evidence>
<dbReference type="InterPro" id="IPR007867">
    <property type="entry name" value="GMC_OxRtase_C"/>
</dbReference>
<dbReference type="SUPFAM" id="SSF54373">
    <property type="entry name" value="FAD-linked reductases, C-terminal domain"/>
    <property type="match status" value="1"/>
</dbReference>
<dbReference type="InterPro" id="IPR000172">
    <property type="entry name" value="GMC_OxRdtase_N"/>
</dbReference>
<reference evidence="4 5" key="1">
    <citation type="submission" date="2015-06" db="EMBL/GenBank/DDBJ databases">
        <title>Draft genome of the ant-associated black yeast Phialophora attae CBS 131958.</title>
        <authorList>
            <person name="Moreno L.F."/>
            <person name="Stielow B.J."/>
            <person name="de Hoog S."/>
            <person name="Vicente V.A."/>
            <person name="Weiss V.A."/>
            <person name="de Vries M."/>
            <person name="Cruz L.M."/>
            <person name="Souza E.M."/>
        </authorList>
    </citation>
    <scope>NUCLEOTIDE SEQUENCE [LARGE SCALE GENOMIC DNA]</scope>
    <source>
        <strain evidence="4 5">CBS 131958</strain>
    </source>
</reference>
<dbReference type="GO" id="GO:0050660">
    <property type="term" value="F:flavin adenine dinucleotide binding"/>
    <property type="evidence" value="ECO:0007669"/>
    <property type="project" value="InterPro"/>
</dbReference>
<dbReference type="PANTHER" id="PTHR11552">
    <property type="entry name" value="GLUCOSE-METHANOL-CHOLINE GMC OXIDOREDUCTASE"/>
    <property type="match status" value="1"/>
</dbReference>
<dbReference type="Pfam" id="PF00732">
    <property type="entry name" value="GMC_oxred_N"/>
    <property type="match status" value="1"/>
</dbReference>
<dbReference type="PANTHER" id="PTHR11552:SF210">
    <property type="entry name" value="GLUCOSE-METHANOL-CHOLINE OXIDOREDUCTASE N-TERMINAL DOMAIN-CONTAINING PROTEIN-RELATED"/>
    <property type="match status" value="1"/>
</dbReference>
<dbReference type="PIRSF" id="PIRSF000137">
    <property type="entry name" value="Alcohol_oxidase"/>
    <property type="match status" value="1"/>
</dbReference>
<comment type="similarity">
    <text evidence="1">Belongs to the GMC oxidoreductase family.</text>
</comment>
<dbReference type="VEuPathDB" id="FungiDB:AB675_318"/>
<proteinExistence type="inferred from homology"/>
<evidence type="ECO:0000313" key="4">
    <source>
        <dbReference type="EMBL" id="KPI45454.1"/>
    </source>
</evidence>
<dbReference type="EMBL" id="LFJN01000001">
    <property type="protein sequence ID" value="KPI45454.1"/>
    <property type="molecule type" value="Genomic_DNA"/>
</dbReference>
<evidence type="ECO:0000313" key="5">
    <source>
        <dbReference type="Proteomes" id="UP000038010"/>
    </source>
</evidence>
<dbReference type="InterPro" id="IPR036188">
    <property type="entry name" value="FAD/NAD-bd_sf"/>
</dbReference>
<evidence type="ECO:0000256" key="1">
    <source>
        <dbReference type="ARBA" id="ARBA00010790"/>
    </source>
</evidence>
<dbReference type="GO" id="GO:0016614">
    <property type="term" value="F:oxidoreductase activity, acting on CH-OH group of donors"/>
    <property type="evidence" value="ECO:0007669"/>
    <property type="project" value="InterPro"/>
</dbReference>
<dbReference type="Pfam" id="PF05199">
    <property type="entry name" value="GMC_oxred_C"/>
    <property type="match status" value="1"/>
</dbReference>
<dbReference type="AlphaFoldDB" id="A0A0N1P4C6"/>
<keyword evidence="2" id="KW-0274">FAD</keyword>
<feature type="binding site" evidence="2">
    <location>
        <position position="232"/>
    </location>
    <ligand>
        <name>FAD</name>
        <dbReference type="ChEBI" id="CHEBI:57692"/>
    </ligand>
</feature>
<name>A0A0N1P4C6_9EURO</name>
<dbReference type="Proteomes" id="UP000038010">
    <property type="component" value="Unassembled WGS sequence"/>
</dbReference>
<dbReference type="RefSeq" id="XP_018005417.1">
    <property type="nucleotide sequence ID" value="XM_018143219.1"/>
</dbReference>